<proteinExistence type="predicted"/>
<comment type="caution">
    <text evidence="1">The sequence shown here is derived from an EMBL/GenBank/DDBJ whole genome shotgun (WGS) entry which is preliminary data.</text>
</comment>
<evidence type="ECO:0000313" key="2">
    <source>
        <dbReference type="Proteomes" id="UP000789901"/>
    </source>
</evidence>
<accession>A0ABN7XPD9</accession>
<dbReference type="EMBL" id="CAJVQB010157156">
    <property type="protein sequence ID" value="CAG8856196.1"/>
    <property type="molecule type" value="Genomic_DNA"/>
</dbReference>
<sequence length="54" mass="6127">STLCISIIQFYQTQELESDNEQLPEHASIYTWIAAFLNKEPVEVIEAEGPTESI</sequence>
<keyword evidence="2" id="KW-1185">Reference proteome</keyword>
<name>A0ABN7XPD9_GIGMA</name>
<protein>
    <submittedName>
        <fullName evidence="1">19728_t:CDS:1</fullName>
    </submittedName>
</protein>
<organism evidence="1 2">
    <name type="scientific">Gigaspora margarita</name>
    <dbReference type="NCBI Taxonomy" id="4874"/>
    <lineage>
        <taxon>Eukaryota</taxon>
        <taxon>Fungi</taxon>
        <taxon>Fungi incertae sedis</taxon>
        <taxon>Mucoromycota</taxon>
        <taxon>Glomeromycotina</taxon>
        <taxon>Glomeromycetes</taxon>
        <taxon>Diversisporales</taxon>
        <taxon>Gigasporaceae</taxon>
        <taxon>Gigaspora</taxon>
    </lineage>
</organism>
<evidence type="ECO:0000313" key="1">
    <source>
        <dbReference type="EMBL" id="CAG8856196.1"/>
    </source>
</evidence>
<reference evidence="1 2" key="1">
    <citation type="submission" date="2021-06" db="EMBL/GenBank/DDBJ databases">
        <authorList>
            <person name="Kallberg Y."/>
            <person name="Tangrot J."/>
            <person name="Rosling A."/>
        </authorList>
    </citation>
    <scope>NUCLEOTIDE SEQUENCE [LARGE SCALE GENOMIC DNA]</scope>
    <source>
        <strain evidence="1 2">120-4 pot B 10/14</strain>
    </source>
</reference>
<gene>
    <name evidence="1" type="ORF">GMARGA_LOCUS45017</name>
</gene>
<feature type="non-terminal residue" evidence="1">
    <location>
        <position position="1"/>
    </location>
</feature>
<feature type="non-terminal residue" evidence="1">
    <location>
        <position position="54"/>
    </location>
</feature>
<dbReference type="Proteomes" id="UP000789901">
    <property type="component" value="Unassembled WGS sequence"/>
</dbReference>